<protein>
    <submittedName>
        <fullName evidence="3">Predicted dehydrogenase</fullName>
    </submittedName>
</protein>
<dbReference type="InterPro" id="IPR051450">
    <property type="entry name" value="Gfo/Idh/MocA_Oxidoreductases"/>
</dbReference>
<dbReference type="Gene3D" id="3.30.360.10">
    <property type="entry name" value="Dihydrodipicolinate Reductase, domain 2"/>
    <property type="match status" value="1"/>
</dbReference>
<dbReference type="SUPFAM" id="SSF51735">
    <property type="entry name" value="NAD(P)-binding Rossmann-fold domains"/>
    <property type="match status" value="1"/>
</dbReference>
<reference evidence="3 4" key="1">
    <citation type="submission" date="2016-10" db="EMBL/GenBank/DDBJ databases">
        <authorList>
            <person name="de Groot N.N."/>
        </authorList>
    </citation>
    <scope>NUCLEOTIDE SEQUENCE [LARGE SCALE GENOMIC DNA]</scope>
    <source>
        <strain evidence="3 4">Nm24</strain>
    </source>
</reference>
<evidence type="ECO:0000259" key="1">
    <source>
        <dbReference type="Pfam" id="PF01408"/>
    </source>
</evidence>
<dbReference type="InterPro" id="IPR055170">
    <property type="entry name" value="GFO_IDH_MocA-like_dom"/>
</dbReference>
<sequence length="333" mass="37566">MGSHPLKALVVGLGSIGVRHLNNLHALGVRELGAVRTRNLPPPVQIVPTEVQLFQRLDQALKQNFDLVVVANPTSLHLKTLVEALKAGCHVYVEKPVAHEKRYLSGLARYVDPRGSRVLVGCQLRMHPGLRKIEAWMQEGRLGKIYSVQVDLGEYLPDWHPWEDYRQSYAARADQGGGVILTLIHELDYLYWLFGKPKHVFAVGGHRTSLEVAAEDTALISFETEQGICVQLRMDYWRKPPVRYMNIVAEKGIVDWDYPSRLTTLKQNGQVVEAVALVPSWDRNELFLSMMKEFIEGIPGRSIPRVTLQEGMDVLNIALAARKSLQTGRQVRL</sequence>
<evidence type="ECO:0000313" key="4">
    <source>
        <dbReference type="Proteomes" id="UP000183926"/>
    </source>
</evidence>
<dbReference type="PANTHER" id="PTHR43377:SF1">
    <property type="entry name" value="BILIVERDIN REDUCTASE A"/>
    <property type="match status" value="1"/>
</dbReference>
<dbReference type="InterPro" id="IPR036291">
    <property type="entry name" value="NAD(P)-bd_dom_sf"/>
</dbReference>
<proteinExistence type="predicted"/>
<dbReference type="PANTHER" id="PTHR43377">
    <property type="entry name" value="BILIVERDIN REDUCTASE A"/>
    <property type="match status" value="1"/>
</dbReference>
<accession>A0A1I7EUK7</accession>
<name>A0A1I7EUK7_9PROT</name>
<organism evidence="3 4">
    <name type="scientific">Nitrosomonas eutropha</name>
    <dbReference type="NCBI Taxonomy" id="916"/>
    <lineage>
        <taxon>Bacteria</taxon>
        <taxon>Pseudomonadati</taxon>
        <taxon>Pseudomonadota</taxon>
        <taxon>Betaproteobacteria</taxon>
        <taxon>Nitrosomonadales</taxon>
        <taxon>Nitrosomonadaceae</taxon>
        <taxon>Nitrosomonas</taxon>
    </lineage>
</organism>
<evidence type="ECO:0000259" key="2">
    <source>
        <dbReference type="Pfam" id="PF22725"/>
    </source>
</evidence>
<dbReference type="InterPro" id="IPR000683">
    <property type="entry name" value="Gfo/Idh/MocA-like_OxRdtase_N"/>
</dbReference>
<feature type="domain" description="Gfo/Idh/MocA-like oxidoreductase N-terminal" evidence="1">
    <location>
        <begin position="7"/>
        <end position="121"/>
    </location>
</feature>
<feature type="domain" description="GFO/IDH/MocA-like oxidoreductase" evidence="2">
    <location>
        <begin position="131"/>
        <end position="253"/>
    </location>
</feature>
<dbReference type="Gene3D" id="3.40.50.720">
    <property type="entry name" value="NAD(P)-binding Rossmann-like Domain"/>
    <property type="match status" value="1"/>
</dbReference>
<dbReference type="SUPFAM" id="SSF55347">
    <property type="entry name" value="Glyceraldehyde-3-phosphate dehydrogenase-like, C-terminal domain"/>
    <property type="match status" value="1"/>
</dbReference>
<dbReference type="Pfam" id="PF22725">
    <property type="entry name" value="GFO_IDH_MocA_C3"/>
    <property type="match status" value="1"/>
</dbReference>
<dbReference type="EMBL" id="FPBL01000001">
    <property type="protein sequence ID" value="SFU27583.1"/>
    <property type="molecule type" value="Genomic_DNA"/>
</dbReference>
<evidence type="ECO:0000313" key="3">
    <source>
        <dbReference type="EMBL" id="SFU27583.1"/>
    </source>
</evidence>
<dbReference type="GO" id="GO:0000166">
    <property type="term" value="F:nucleotide binding"/>
    <property type="evidence" value="ECO:0007669"/>
    <property type="project" value="InterPro"/>
</dbReference>
<dbReference type="AlphaFoldDB" id="A0A1I7EUK7"/>
<dbReference type="Pfam" id="PF01408">
    <property type="entry name" value="GFO_IDH_MocA"/>
    <property type="match status" value="1"/>
</dbReference>
<dbReference type="Proteomes" id="UP000183926">
    <property type="component" value="Unassembled WGS sequence"/>
</dbReference>
<dbReference type="RefSeq" id="WP_083414638.1">
    <property type="nucleotide sequence ID" value="NZ_FPBL01000001.1"/>
</dbReference>
<gene>
    <name evidence="3" type="ORF">SAMN05216339_10161</name>
</gene>